<evidence type="ECO:0000313" key="11">
    <source>
        <dbReference type="Proteomes" id="UP000266340"/>
    </source>
</evidence>
<evidence type="ECO:0000256" key="3">
    <source>
        <dbReference type="ARBA" id="ARBA00022544"/>
    </source>
</evidence>
<protein>
    <submittedName>
        <fullName evidence="10">Ger(X)C family spore germination protein</fullName>
    </submittedName>
</protein>
<evidence type="ECO:0000256" key="5">
    <source>
        <dbReference type="ARBA" id="ARBA00023136"/>
    </source>
</evidence>
<comment type="similarity">
    <text evidence="2">Belongs to the GerABKC lipoprotein family.</text>
</comment>
<organism evidence="10 11">
    <name type="scientific">Cohnella faecalis</name>
    <dbReference type="NCBI Taxonomy" id="2315694"/>
    <lineage>
        <taxon>Bacteria</taxon>
        <taxon>Bacillati</taxon>
        <taxon>Bacillota</taxon>
        <taxon>Bacilli</taxon>
        <taxon>Bacillales</taxon>
        <taxon>Paenibacillaceae</taxon>
        <taxon>Cohnella</taxon>
    </lineage>
</organism>
<dbReference type="InterPro" id="IPR008844">
    <property type="entry name" value="Spore_GerAC-like"/>
</dbReference>
<dbReference type="NCBIfam" id="TIGR02887">
    <property type="entry name" value="spore_ger_x_C"/>
    <property type="match status" value="1"/>
</dbReference>
<dbReference type="Pfam" id="PF25198">
    <property type="entry name" value="Spore_GerAC_N"/>
    <property type="match status" value="1"/>
</dbReference>
<dbReference type="Pfam" id="PF05504">
    <property type="entry name" value="Spore_GerAC"/>
    <property type="match status" value="1"/>
</dbReference>
<dbReference type="InterPro" id="IPR057336">
    <property type="entry name" value="GerAC_N"/>
</dbReference>
<reference evidence="10 11" key="1">
    <citation type="submission" date="2018-09" db="EMBL/GenBank/DDBJ databases">
        <title>Cohnella cavernae sp. nov., isolated from a karst cave.</title>
        <authorList>
            <person name="Zhu H."/>
        </authorList>
    </citation>
    <scope>NUCLEOTIDE SEQUENCE [LARGE SCALE GENOMIC DNA]</scope>
    <source>
        <strain evidence="10 11">K2E09-144</strain>
    </source>
</reference>
<evidence type="ECO:0000256" key="2">
    <source>
        <dbReference type="ARBA" id="ARBA00007886"/>
    </source>
</evidence>
<keyword evidence="7" id="KW-0449">Lipoprotein</keyword>
<keyword evidence="6" id="KW-0564">Palmitate</keyword>
<sequence>MALCFALTGCWDRTELNELAITAGTAIDWKEGRWVVTYQVVIPSAISAVLTAVGGGAGKVPVIVYSTEGETIREAVAKSALESPRKLFFSHNRVVVISSAAALHGLENLLDIYLRNPDTRETVSTLISDKDARTILEQLMQVQIIPSDGIEETVKGEAEQLSTLPHVRMYNLAMSLAGPAHSAALPEILVSGDQGVTSADDLSQTSLKSKLRLGRLGLLRDNRMVGWLSRSEALGVAFISNKVSETSIIFSCEGDGAKPNSTFQIEHSKTKLRPEWKNGELVMHININSSGTLVETGCSVEDLNNPATIKQMEKQLRLQVLEQVETSWEATKKLKTDVLGFADIIRRKYPKRWKEVKTDWPNQFSKIRIDPIVSVRIARMGLSSKPYKTLLEKDGNR</sequence>
<evidence type="ECO:0000256" key="4">
    <source>
        <dbReference type="ARBA" id="ARBA00022729"/>
    </source>
</evidence>
<dbReference type="PANTHER" id="PTHR35789:SF1">
    <property type="entry name" value="SPORE GERMINATION PROTEIN B3"/>
    <property type="match status" value="1"/>
</dbReference>
<keyword evidence="5" id="KW-0472">Membrane</keyword>
<comment type="caution">
    <text evidence="10">The sequence shown here is derived from an EMBL/GenBank/DDBJ whole genome shotgun (WGS) entry which is preliminary data.</text>
</comment>
<keyword evidence="4" id="KW-0732">Signal</keyword>
<evidence type="ECO:0000313" key="10">
    <source>
        <dbReference type="EMBL" id="RIE01489.1"/>
    </source>
</evidence>
<dbReference type="PANTHER" id="PTHR35789">
    <property type="entry name" value="SPORE GERMINATION PROTEIN B3"/>
    <property type="match status" value="1"/>
</dbReference>
<keyword evidence="11" id="KW-1185">Reference proteome</keyword>
<name>A0A398CJX7_9BACL</name>
<gene>
    <name evidence="10" type="ORF">D3H35_24355</name>
</gene>
<evidence type="ECO:0000256" key="1">
    <source>
        <dbReference type="ARBA" id="ARBA00004635"/>
    </source>
</evidence>
<feature type="domain" description="Spore germination GerAC-like C-terminal" evidence="8">
    <location>
        <begin position="217"/>
        <end position="381"/>
    </location>
</feature>
<evidence type="ECO:0000256" key="6">
    <source>
        <dbReference type="ARBA" id="ARBA00023139"/>
    </source>
</evidence>
<dbReference type="InterPro" id="IPR038501">
    <property type="entry name" value="Spore_GerAC_C_sf"/>
</dbReference>
<proteinExistence type="inferred from homology"/>
<feature type="domain" description="Spore germination protein N-terminal" evidence="9">
    <location>
        <begin position="12"/>
        <end position="188"/>
    </location>
</feature>
<dbReference type="GO" id="GO:0016020">
    <property type="term" value="C:membrane"/>
    <property type="evidence" value="ECO:0007669"/>
    <property type="project" value="UniProtKB-SubCell"/>
</dbReference>
<dbReference type="AlphaFoldDB" id="A0A398CJX7"/>
<dbReference type="Gene3D" id="3.30.300.210">
    <property type="entry name" value="Nutrient germinant receptor protein C, domain 3"/>
    <property type="match status" value="1"/>
</dbReference>
<keyword evidence="3" id="KW-0309">Germination</keyword>
<dbReference type="Proteomes" id="UP000266340">
    <property type="component" value="Unassembled WGS sequence"/>
</dbReference>
<accession>A0A398CJX7</accession>
<evidence type="ECO:0000256" key="7">
    <source>
        <dbReference type="ARBA" id="ARBA00023288"/>
    </source>
</evidence>
<dbReference type="GO" id="GO:0009847">
    <property type="term" value="P:spore germination"/>
    <property type="evidence" value="ECO:0007669"/>
    <property type="project" value="InterPro"/>
</dbReference>
<dbReference type="EMBL" id="QXJM01000040">
    <property type="protein sequence ID" value="RIE01489.1"/>
    <property type="molecule type" value="Genomic_DNA"/>
</dbReference>
<dbReference type="Gene3D" id="6.20.190.10">
    <property type="entry name" value="Nutrient germinant receptor protein C, domain 1"/>
    <property type="match status" value="1"/>
</dbReference>
<dbReference type="InterPro" id="IPR046953">
    <property type="entry name" value="Spore_GerAC-like_C"/>
</dbReference>
<comment type="subcellular location">
    <subcellularLocation>
        <location evidence="1">Membrane</location>
        <topology evidence="1">Lipid-anchor</topology>
    </subcellularLocation>
</comment>
<evidence type="ECO:0000259" key="8">
    <source>
        <dbReference type="Pfam" id="PF05504"/>
    </source>
</evidence>
<evidence type="ECO:0000259" key="9">
    <source>
        <dbReference type="Pfam" id="PF25198"/>
    </source>
</evidence>